<dbReference type="Proteomes" id="UP000253410">
    <property type="component" value="Unassembled WGS sequence"/>
</dbReference>
<feature type="chain" id="PRO_5017041980" description="DUF4998 domain-containing protein" evidence="1">
    <location>
        <begin position="24"/>
        <end position="245"/>
    </location>
</feature>
<feature type="signal peptide" evidence="1">
    <location>
        <begin position="1"/>
        <end position="23"/>
    </location>
</feature>
<evidence type="ECO:0008006" key="4">
    <source>
        <dbReference type="Google" id="ProtNLM"/>
    </source>
</evidence>
<dbReference type="PROSITE" id="PS51257">
    <property type="entry name" value="PROKAR_LIPOPROTEIN"/>
    <property type="match status" value="1"/>
</dbReference>
<name>A0A365XQD7_9BACT</name>
<dbReference type="InterPro" id="IPR036116">
    <property type="entry name" value="FN3_sf"/>
</dbReference>
<dbReference type="SUPFAM" id="SSF49265">
    <property type="entry name" value="Fibronectin type III"/>
    <property type="match status" value="1"/>
</dbReference>
<organism evidence="2 3">
    <name type="scientific">Chitinophaga flava</name>
    <dbReference type="NCBI Taxonomy" id="2259036"/>
    <lineage>
        <taxon>Bacteria</taxon>
        <taxon>Pseudomonadati</taxon>
        <taxon>Bacteroidota</taxon>
        <taxon>Chitinophagia</taxon>
        <taxon>Chitinophagales</taxon>
        <taxon>Chitinophagaceae</taxon>
        <taxon>Chitinophaga</taxon>
    </lineage>
</organism>
<evidence type="ECO:0000313" key="3">
    <source>
        <dbReference type="Proteomes" id="UP000253410"/>
    </source>
</evidence>
<proteinExistence type="predicted"/>
<dbReference type="RefSeq" id="WP_113617307.1">
    <property type="nucleotide sequence ID" value="NZ_QFFJ01000002.1"/>
</dbReference>
<keyword evidence="1" id="KW-0732">Signal</keyword>
<dbReference type="AlphaFoldDB" id="A0A365XQD7"/>
<reference evidence="2 3" key="1">
    <citation type="submission" date="2018-05" db="EMBL/GenBank/DDBJ databases">
        <title>Chitinophaga sp. K3CV102501T nov., isolated from isolated from a monsoon evergreen broad-leaved forest soil.</title>
        <authorList>
            <person name="Lv Y."/>
        </authorList>
    </citation>
    <scope>NUCLEOTIDE SEQUENCE [LARGE SCALE GENOMIC DNA]</scope>
    <source>
        <strain evidence="2 3">GDMCC 1.1325</strain>
    </source>
</reference>
<evidence type="ECO:0000313" key="2">
    <source>
        <dbReference type="EMBL" id="RBL88563.1"/>
    </source>
</evidence>
<accession>A0A365XQD7</accession>
<dbReference type="Pfam" id="PF16389">
    <property type="entry name" value="DUF4998"/>
    <property type="match status" value="1"/>
</dbReference>
<comment type="caution">
    <text evidence="2">The sequence shown here is derived from an EMBL/GenBank/DDBJ whole genome shotgun (WGS) entry which is preliminary data.</text>
</comment>
<protein>
    <recommendedName>
        <fullName evidence="4">DUF4998 domain-containing protein</fullName>
    </recommendedName>
</protein>
<dbReference type="OrthoDB" id="1043438at2"/>
<gene>
    <name evidence="2" type="ORF">DF182_18475</name>
</gene>
<sequence length="245" mass="27622">MMTHINRWVKGSLLLGAVMAAFSACTKMDDTYKQFLEGGEIIYTGRVDSLKVFPGKNRVLLSWYLVSDPKITRCRVFWNQRSDSAEVAVKRTGGVDTVKLLLDKLPENIYTFQVYTYDNARHSSVKEEAIGNVYGDAYTATLSNRPVRSAKYDATKKETTIWWFGVNSQVVKVEVVYTNTAGVETTLTQVADSVPALPRDPMEFRASLKLPGYQAGTPFKYRTAYKPVKIAIDTFYTAYETQTVQ</sequence>
<dbReference type="EMBL" id="QFFJ01000002">
    <property type="protein sequence ID" value="RBL88563.1"/>
    <property type="molecule type" value="Genomic_DNA"/>
</dbReference>
<evidence type="ECO:0000256" key="1">
    <source>
        <dbReference type="SAM" id="SignalP"/>
    </source>
</evidence>
<keyword evidence="3" id="KW-1185">Reference proteome</keyword>